<dbReference type="PANTHER" id="PTHR33606:SF3">
    <property type="entry name" value="PROTEIN YCII"/>
    <property type="match status" value="1"/>
</dbReference>
<organism evidence="2 3">
    <name type="scientific">Metarhizium album (strain ARSEF 1941)</name>
    <dbReference type="NCBI Taxonomy" id="1081103"/>
    <lineage>
        <taxon>Eukaryota</taxon>
        <taxon>Fungi</taxon>
        <taxon>Dikarya</taxon>
        <taxon>Ascomycota</taxon>
        <taxon>Pezizomycotina</taxon>
        <taxon>Sordariomycetes</taxon>
        <taxon>Hypocreomycetidae</taxon>
        <taxon>Hypocreales</taxon>
        <taxon>Clavicipitaceae</taxon>
        <taxon>Metarhizium</taxon>
    </lineage>
</organism>
<evidence type="ECO:0000259" key="1">
    <source>
        <dbReference type="Pfam" id="PF03795"/>
    </source>
</evidence>
<dbReference type="HOGENOM" id="CLU_110355_2_4_1"/>
<evidence type="ECO:0000313" key="2">
    <source>
        <dbReference type="EMBL" id="KHN98033.1"/>
    </source>
</evidence>
<reference evidence="2 3" key="1">
    <citation type="journal article" date="2014" name="Proc. Natl. Acad. Sci. U.S.A.">
        <title>Trajectory and genomic determinants of fungal-pathogen speciation and host adaptation.</title>
        <authorList>
            <person name="Hu X."/>
            <person name="Xiao G."/>
            <person name="Zheng P."/>
            <person name="Shang Y."/>
            <person name="Su Y."/>
            <person name="Zhang X."/>
            <person name="Liu X."/>
            <person name="Zhan S."/>
            <person name="St Leger R.J."/>
            <person name="Wang C."/>
        </authorList>
    </citation>
    <scope>NUCLEOTIDE SEQUENCE [LARGE SCALE GENOMIC DNA]</scope>
    <source>
        <strain evidence="2 3">ARSEF 1941</strain>
    </source>
</reference>
<comment type="caution">
    <text evidence="2">The sequence shown here is derived from an EMBL/GenBank/DDBJ whole genome shotgun (WGS) entry which is preliminary data.</text>
</comment>
<keyword evidence="3" id="KW-1185">Reference proteome</keyword>
<dbReference type="RefSeq" id="XP_040679099.1">
    <property type="nucleotide sequence ID" value="XM_040823220.1"/>
</dbReference>
<sequence>MSATSNEWLVMIQDRPDVLKTRYASSPSHIANYKPIREQGQLIFAGPMLGAHPQKAGDPLNIVGSVLVLSLDSLEDVWRLLREDPFNKAGVWDLEKTTVTPFKSTVRTPFWSNFRDLLSLASKNE</sequence>
<dbReference type="OrthoDB" id="5519740at2759"/>
<accession>A0A0B2WVD4</accession>
<evidence type="ECO:0000313" key="3">
    <source>
        <dbReference type="Proteomes" id="UP000030816"/>
    </source>
</evidence>
<proteinExistence type="predicted"/>
<dbReference type="AlphaFoldDB" id="A0A0B2WVD4"/>
<dbReference type="Gene3D" id="3.30.70.1060">
    <property type="entry name" value="Dimeric alpha+beta barrel"/>
    <property type="match status" value="1"/>
</dbReference>
<dbReference type="Pfam" id="PF03795">
    <property type="entry name" value="YCII"/>
    <property type="match status" value="1"/>
</dbReference>
<dbReference type="InterPro" id="IPR011008">
    <property type="entry name" value="Dimeric_a/b-barrel"/>
</dbReference>
<dbReference type="InterPro" id="IPR051807">
    <property type="entry name" value="Sec-metab_biosynth-assoc"/>
</dbReference>
<protein>
    <submittedName>
        <fullName evidence="2">YCII-related domain protein</fullName>
    </submittedName>
</protein>
<dbReference type="SUPFAM" id="SSF54909">
    <property type="entry name" value="Dimeric alpha+beta barrel"/>
    <property type="match status" value="1"/>
</dbReference>
<dbReference type="PANTHER" id="PTHR33606">
    <property type="entry name" value="PROTEIN YCII"/>
    <property type="match status" value="1"/>
</dbReference>
<dbReference type="Proteomes" id="UP000030816">
    <property type="component" value="Unassembled WGS sequence"/>
</dbReference>
<feature type="domain" description="YCII-related" evidence="1">
    <location>
        <begin position="8"/>
        <end position="102"/>
    </location>
</feature>
<dbReference type="EMBL" id="AZHE01000009">
    <property type="protein sequence ID" value="KHN98033.1"/>
    <property type="molecule type" value="Genomic_DNA"/>
</dbReference>
<dbReference type="GeneID" id="63738877"/>
<dbReference type="InterPro" id="IPR005545">
    <property type="entry name" value="YCII"/>
</dbReference>
<name>A0A0B2WVD4_METAS</name>
<gene>
    <name evidence="2" type="ORF">MAM_04422</name>
</gene>